<reference evidence="1" key="1">
    <citation type="journal article" date="2021" name="Proc. Natl. Acad. Sci. U.S.A.">
        <title>A Catalog of Tens of Thousands of Viruses from Human Metagenomes Reveals Hidden Associations with Chronic Diseases.</title>
        <authorList>
            <person name="Tisza M.J."/>
            <person name="Buck C.B."/>
        </authorList>
    </citation>
    <scope>NUCLEOTIDE SEQUENCE</scope>
    <source>
        <strain evidence="1">CtEJG5</strain>
    </source>
</reference>
<evidence type="ECO:0000313" key="1">
    <source>
        <dbReference type="EMBL" id="DAF43347.1"/>
    </source>
</evidence>
<accession>A0A8S5RXW3</accession>
<dbReference type="EMBL" id="BK032506">
    <property type="protein sequence ID" value="DAF43347.1"/>
    <property type="molecule type" value="Genomic_DNA"/>
</dbReference>
<protein>
    <submittedName>
        <fullName evidence="1">UBA1-like domain protein</fullName>
    </submittedName>
</protein>
<organism evidence="1">
    <name type="scientific">Siphoviridae sp. ctEJG5</name>
    <dbReference type="NCBI Taxonomy" id="2827814"/>
    <lineage>
        <taxon>Viruses</taxon>
        <taxon>Duplodnaviria</taxon>
        <taxon>Heunggongvirae</taxon>
        <taxon>Uroviricota</taxon>
        <taxon>Caudoviricetes</taxon>
    </lineage>
</organism>
<proteinExistence type="predicted"/>
<name>A0A8S5RXW3_9CAUD</name>
<sequence>MKKTIDLLNEVVTMGFSREKALRDIDASLDEELAERKPLMEEEISDQLYEDILFGFRCEAEEP</sequence>